<evidence type="ECO:0000313" key="6">
    <source>
        <dbReference type="EnsemblMetazoa" id="MESCA002688-PA"/>
    </source>
</evidence>
<feature type="region of interest" description="Disordered" evidence="4">
    <location>
        <begin position="104"/>
        <end position="141"/>
    </location>
</feature>
<keyword evidence="7" id="KW-1185">Reference proteome</keyword>
<dbReference type="EMBL" id="CAQQ02043759">
    <property type="status" value="NOT_ANNOTATED_CDS"/>
    <property type="molecule type" value="Genomic_DNA"/>
</dbReference>
<proteinExistence type="predicted"/>
<dbReference type="EnsemblMetazoa" id="MESCA002688-RA">
    <property type="protein sequence ID" value="MESCA002688-PA"/>
    <property type="gene ID" value="MESCA002688"/>
</dbReference>
<dbReference type="Proteomes" id="UP000015102">
    <property type="component" value="Unassembled WGS sequence"/>
</dbReference>
<name>T1GH06_MEGSC</name>
<feature type="compositionally biased region" description="Polar residues" evidence="4">
    <location>
        <begin position="454"/>
        <end position="469"/>
    </location>
</feature>
<dbReference type="EMBL" id="CAQQ02043760">
    <property type="status" value="NOT_ANNOTATED_CDS"/>
    <property type="molecule type" value="Genomic_DNA"/>
</dbReference>
<dbReference type="HOGENOM" id="CLU_583029_0_0_1"/>
<feature type="region of interest" description="Disordered" evidence="4">
    <location>
        <begin position="71"/>
        <end position="90"/>
    </location>
</feature>
<dbReference type="GO" id="GO:0003677">
    <property type="term" value="F:DNA binding"/>
    <property type="evidence" value="ECO:0007669"/>
    <property type="project" value="InterPro"/>
</dbReference>
<keyword evidence="1" id="KW-0805">Transcription regulation</keyword>
<dbReference type="EMBL" id="CAQQ02043758">
    <property type="status" value="NOT_ANNOTATED_CDS"/>
    <property type="molecule type" value="Genomic_DNA"/>
</dbReference>
<reference evidence="6" key="2">
    <citation type="submission" date="2015-06" db="UniProtKB">
        <authorList>
            <consortium name="EnsemblMetazoa"/>
        </authorList>
    </citation>
    <scope>IDENTIFICATION</scope>
</reference>
<feature type="domain" description="Vertebrate heat shock transcription factor C-terminal" evidence="5">
    <location>
        <begin position="328"/>
        <end position="416"/>
    </location>
</feature>
<evidence type="ECO:0000313" key="7">
    <source>
        <dbReference type="Proteomes" id="UP000015102"/>
    </source>
</evidence>
<dbReference type="GO" id="GO:0003700">
    <property type="term" value="F:DNA-binding transcription factor activity"/>
    <property type="evidence" value="ECO:0007669"/>
    <property type="project" value="InterPro"/>
</dbReference>
<reference evidence="7" key="1">
    <citation type="submission" date="2013-02" db="EMBL/GenBank/DDBJ databases">
        <authorList>
            <person name="Hughes D."/>
        </authorList>
    </citation>
    <scope>NUCLEOTIDE SEQUENCE</scope>
    <source>
        <strain>Durham</strain>
        <strain evidence="7">NC isolate 2 -- Noor lab</strain>
    </source>
</reference>
<evidence type="ECO:0000256" key="2">
    <source>
        <dbReference type="ARBA" id="ARBA00023016"/>
    </source>
</evidence>
<dbReference type="Pfam" id="PF06546">
    <property type="entry name" value="Vert_HS_TF"/>
    <property type="match status" value="1"/>
</dbReference>
<keyword evidence="3" id="KW-0804">Transcription</keyword>
<dbReference type="STRING" id="36166.T1GH06"/>
<dbReference type="AlphaFoldDB" id="T1GH06"/>
<evidence type="ECO:0000256" key="4">
    <source>
        <dbReference type="SAM" id="MobiDB-lite"/>
    </source>
</evidence>
<evidence type="ECO:0000256" key="1">
    <source>
        <dbReference type="ARBA" id="ARBA00023015"/>
    </source>
</evidence>
<evidence type="ECO:0000259" key="5">
    <source>
        <dbReference type="Pfam" id="PF06546"/>
    </source>
</evidence>
<feature type="region of interest" description="Disordered" evidence="4">
    <location>
        <begin position="445"/>
        <end position="469"/>
    </location>
</feature>
<sequence length="469" mass="51477">MRGTQENFDSRLSVMKQENEALWREIASLRQKHMKQQQIVNKLIQFLVTLVQPSSRNMTGVKRQFQLMINDAPHSSGNNRRNSEGDNNGPVIHELTEELLEATDDPDLLTSTPNVNSPGGGNYRVDSVEERPASSASYNSNYDDVNAMDDEAIQLIEQQPFEQQNYQIQNNNSNTNPSPIPGAQYTSQEPQYFETENNVVQTRRSRRRKAATTEAGTSKVAKFANNQNGSPVTVSGTAPAPLLIKTENDIDQLLMMQSPNNSSNSPASVTPLTGDEYINGSFLSNEVPKDLFDDQSQQPSPVVGGFDLAGGSYNDKIDLNAGKAPPSSSVVSSASPVLGQDSSDSSLQLATVAKSKMTKPNELLRLNSMEDVNNHLDGVQENLDSLKDILMGEGYSLDPNTLLGILNPYMSLSSDMEPGAPPKELTYEPFNGDLTDMLNTDLNYQNKTSDDQNKSPQAVQSILNTPFHE</sequence>
<dbReference type="InterPro" id="IPR010542">
    <property type="entry name" value="Vert_HSTF_C"/>
</dbReference>
<organism evidence="6 7">
    <name type="scientific">Megaselia scalaris</name>
    <name type="common">Humpbacked fly</name>
    <name type="synonym">Phora scalaris</name>
    <dbReference type="NCBI Taxonomy" id="36166"/>
    <lineage>
        <taxon>Eukaryota</taxon>
        <taxon>Metazoa</taxon>
        <taxon>Ecdysozoa</taxon>
        <taxon>Arthropoda</taxon>
        <taxon>Hexapoda</taxon>
        <taxon>Insecta</taxon>
        <taxon>Pterygota</taxon>
        <taxon>Neoptera</taxon>
        <taxon>Endopterygota</taxon>
        <taxon>Diptera</taxon>
        <taxon>Brachycera</taxon>
        <taxon>Muscomorpha</taxon>
        <taxon>Platypezoidea</taxon>
        <taxon>Phoridae</taxon>
        <taxon>Megaseliini</taxon>
        <taxon>Megaselia</taxon>
    </lineage>
</organism>
<protein>
    <recommendedName>
        <fullName evidence="5">Vertebrate heat shock transcription factor C-terminal domain-containing protein</fullName>
    </recommendedName>
</protein>
<feature type="region of interest" description="Disordered" evidence="4">
    <location>
        <begin position="321"/>
        <end position="342"/>
    </location>
</feature>
<feature type="region of interest" description="Disordered" evidence="4">
    <location>
        <begin position="194"/>
        <end position="216"/>
    </location>
</feature>
<accession>T1GH06</accession>
<keyword evidence="2" id="KW-0346">Stress response</keyword>
<feature type="compositionally biased region" description="Low complexity" evidence="4">
    <location>
        <begin position="324"/>
        <end position="342"/>
    </location>
</feature>
<evidence type="ECO:0000256" key="3">
    <source>
        <dbReference type="ARBA" id="ARBA00023163"/>
    </source>
</evidence>